<feature type="compositionally biased region" description="Polar residues" evidence="4">
    <location>
        <begin position="1190"/>
        <end position="1208"/>
    </location>
</feature>
<gene>
    <name evidence="7 8" type="primary">LOC103704582</name>
</gene>
<dbReference type="PROSITE" id="PS51774">
    <property type="entry name" value="NAB"/>
    <property type="match status" value="1"/>
</dbReference>
<evidence type="ECO:0000313" key="7">
    <source>
        <dbReference type="RefSeq" id="XP_017697616.3"/>
    </source>
</evidence>
<accession>A0A8B7MTD1</accession>
<dbReference type="InterPro" id="IPR011684">
    <property type="entry name" value="NAB"/>
</dbReference>
<evidence type="ECO:0000256" key="4">
    <source>
        <dbReference type="SAM" id="MobiDB-lite"/>
    </source>
</evidence>
<keyword evidence="1 3" id="KW-0175">Coiled coil</keyword>
<dbReference type="PANTHER" id="PTHR32258">
    <property type="entry name" value="PROTEIN NETWORKED 4A"/>
    <property type="match status" value="1"/>
</dbReference>
<dbReference type="InterPro" id="IPR051861">
    <property type="entry name" value="NET_actin-binding_domain"/>
</dbReference>
<proteinExistence type="inferred from homology"/>
<feature type="region of interest" description="Disordered" evidence="4">
    <location>
        <begin position="1190"/>
        <end position="1210"/>
    </location>
</feature>
<dbReference type="Proteomes" id="UP000228380">
    <property type="component" value="Unplaced"/>
</dbReference>
<comment type="similarity">
    <text evidence="2">Belongs to the NET family.</text>
</comment>
<sequence>MEKLTRAESGRLYSWWWASHISPKNSKWLQENLADMDNKIKEMIELVDEDADTFAKRAEMFYKKRPELMKLVEEFYRTYRALAERHDHATRALRQAHRTMAEAFPNQIPSVLTDEMPPPIHELFDDFQKDALGGSSHLNEMFASGEETTYSNTSEERARQGLDVQEEQGKGSEYKLLENEILRLLMENQELESQIMSESVHASSAETEVRSLKDTLSELKSEKEAAILQFQQSMERMASLEMEISCSREDIRKLNNEMFIGAKNLNVAQEKCLLLEKANQSLELELKQIINKHEEEKVTHLQNLKQMEELLEKNALLENSLSNLNVELERLTEKIKTLEDSCGCFCGKISIHPSEKAVLVSQVEATLQNTAKRLEKNTLENSLSDVNIKLEDLRGTLEGLEKHCQSLHDQNSELLAEKSSLVSKVESISKSLENLESKYAELVNKYLNLEREKDLTLHQVMKLEELLKLEKEAHRAVIQSRRSQLNTLENEIFSLQEEIQCREEELEVEEHKLLSAQIEIFILERGLHDMKEKCMVLLAVRQKHEETSRDAEKLISQDEQDNLIQEKNVGSSSVNYEKLREGVHLILKTLIAEEYGPLDGIKDELLLQIILHEIRCLLKSLSEARDEKQHLLHEKSVIHGVMEQFGHHVADLQSEKKVLKKESKMRTEEPSVLHGQMHELFEMNEKLRQDMQASNLRQEAIKAEMGNLYGQLSDLLEARCLLQREIGRLLEENFSLSKRIDDMRVKQNTLEEENSIILEEAMALEYLHLIFRSFDAENASKLQLLKNDVDYLHGARNELARANRPMVVKSGVLELENAHLKDLVVNLEDCRRRLVILENDLSACISVCEQLNRPIDSGRNLLIKKDMEQLQANQKIQQAEDVTTELCRSIKGLKLHIDEGEVAREELEKNISTLSEDYTHKKIETACLHQVNEMLKGELDKLQKEVGELRRREEHLTSKLQSRRDEVKCYEEEIASLLAEIQSTTINAAIFEERLLELTATYHNLEISAMVQRKVLKEEITLRNVCVDELKEKLEARERENKEHKTHLSAYVPLVMSLWGDVALLEEYILMLANHSSAEKQEIQEVPLVPLQSKKSSQEPIKDDSAKDLTGILKLQQLHAKVEALQKVVMDAKNLLRQERFDAYANLEAARKEIECLKSKGTSDDHITKVKHEQNMKDVQLDLVSHSSQSGIGNSVGSYGQRKTGNVKTNDEGFEVRGTAEGDHSNQIEVTPSGTMEHYLEYRQIKAMEEGKGKHPICELLDENDLGIDKLELPKNVMMESHKEWNRKVIERLLSSDAQRLLVLQASVHGLKANMEKSEDVDIPRGFEIDTVKAQLREAEEITSQLIGTNSKLTKKAEDLTVSSDKMLEENVDSWSTRQRIILEQARRVSERIGRLEVELQKIKYILLKLGEGHVKGMPKITLQEYLYGRRSNHRQKKAPTCGCIRLKAIDD</sequence>
<evidence type="ECO:0000256" key="1">
    <source>
        <dbReference type="ARBA" id="ARBA00023054"/>
    </source>
</evidence>
<dbReference type="RefSeq" id="XP_038971714.1">
    <property type="nucleotide sequence ID" value="XM_039115786.1"/>
</dbReference>
<protein>
    <submittedName>
        <fullName evidence="7 8">Protein NETWORKED 1D-like</fullName>
    </submittedName>
</protein>
<dbReference type="KEGG" id="pda:103704582"/>
<reference evidence="7 8" key="1">
    <citation type="submission" date="2025-04" db="UniProtKB">
        <authorList>
            <consortium name="RefSeq"/>
        </authorList>
    </citation>
    <scope>IDENTIFICATION</scope>
    <source>
        <tissue evidence="7 8">Young leaves</tissue>
    </source>
</reference>
<organism evidence="6 7">
    <name type="scientific">Phoenix dactylifera</name>
    <name type="common">Date palm</name>
    <dbReference type="NCBI Taxonomy" id="42345"/>
    <lineage>
        <taxon>Eukaryota</taxon>
        <taxon>Viridiplantae</taxon>
        <taxon>Streptophyta</taxon>
        <taxon>Embryophyta</taxon>
        <taxon>Tracheophyta</taxon>
        <taxon>Spermatophyta</taxon>
        <taxon>Magnoliopsida</taxon>
        <taxon>Liliopsida</taxon>
        <taxon>Arecaceae</taxon>
        <taxon>Coryphoideae</taxon>
        <taxon>Phoeniceae</taxon>
        <taxon>Phoenix</taxon>
    </lineage>
</organism>
<feature type="coiled-coil region" evidence="3">
    <location>
        <begin position="890"/>
        <end position="987"/>
    </location>
</feature>
<evidence type="ECO:0000313" key="8">
    <source>
        <dbReference type="RefSeq" id="XP_038971714.1"/>
    </source>
</evidence>
<dbReference type="GO" id="GO:0005886">
    <property type="term" value="C:plasma membrane"/>
    <property type="evidence" value="ECO:0007669"/>
    <property type="project" value="TreeGrafter"/>
</dbReference>
<feature type="domain" description="NAB" evidence="5">
    <location>
        <begin position="13"/>
        <end position="93"/>
    </location>
</feature>
<dbReference type="PANTHER" id="PTHR32258:SF6">
    <property type="entry name" value="PROTEIN NETWORKED 1A"/>
    <property type="match status" value="1"/>
</dbReference>
<dbReference type="GO" id="GO:0051015">
    <property type="term" value="F:actin filament binding"/>
    <property type="evidence" value="ECO:0007669"/>
    <property type="project" value="TreeGrafter"/>
</dbReference>
<feature type="coiled-coil region" evidence="3">
    <location>
        <begin position="376"/>
        <end position="512"/>
    </location>
</feature>
<evidence type="ECO:0000259" key="5">
    <source>
        <dbReference type="PROSITE" id="PS51774"/>
    </source>
</evidence>
<dbReference type="GeneID" id="103704582"/>
<evidence type="ECO:0000313" key="6">
    <source>
        <dbReference type="Proteomes" id="UP000228380"/>
    </source>
</evidence>
<dbReference type="Pfam" id="PF07765">
    <property type="entry name" value="KIP1"/>
    <property type="match status" value="1"/>
</dbReference>
<name>A0A8B7MTD1_PHODC</name>
<keyword evidence="6" id="KW-1185">Reference proteome</keyword>
<feature type="coiled-coil region" evidence="3">
    <location>
        <begin position="174"/>
        <end position="341"/>
    </location>
</feature>
<dbReference type="OrthoDB" id="10255522at2759"/>
<evidence type="ECO:0000256" key="2">
    <source>
        <dbReference type="ARBA" id="ARBA00038006"/>
    </source>
</evidence>
<evidence type="ECO:0000256" key="3">
    <source>
        <dbReference type="SAM" id="Coils"/>
    </source>
</evidence>
<dbReference type="RefSeq" id="XP_017697616.3">
    <property type="nucleotide sequence ID" value="XM_017842127.3"/>
</dbReference>